<dbReference type="InterPro" id="IPR037027">
    <property type="entry name" value="YqgF/RNaseH-like_dom_sf"/>
</dbReference>
<dbReference type="InterPro" id="IPR042066">
    <property type="entry name" value="Spt6_death-like"/>
</dbReference>
<dbReference type="InterPro" id="IPR041692">
    <property type="entry name" value="HHH_9"/>
</dbReference>
<sequence>MLEQFLLESKNLLDYQDALDYVQFRYSAQLRDVLVERASALSLDEDEDDNSRVNDNTDQPSKRHSRFGRFERIRASQVYKLVRSFGMTSEQFGENLDARQRIYFAEDPAKSPGDLAEELIILEAEDIFSDHKQALEAAQAMYVEEIYMDPRIRKFVRAEFERKALVDVVLTERGRKRIDESSPFFDFKYACNLAFNELRMKPELFLRMLLAEGQGLIDIRFTYPDYKKRFVLDNLLPMFGSDGVSDIANAWNKFRATVLNFAMKKTVPLICRNIKENLKKDCELSLMLSIRKNLLKRLNQAPYKPNDYELGTIPRVLSISAGMGDFSKDAILAVYIDEDSRIIDRAKLGDPRSEDFKNEFVELVTRRKPDVIGLSGFSVSSEKLYGILKNIIEENHLKSSDEETTDNQQQPDIELIWVQDEVARLYQNSKRAELEFPDSPPLERYLISLARYVQSPLLEYAALGSEISGIPIHAYQHLLPEDLFKTAADSCFVDMVNLVGVDINDAVRDTYISNLLQYISGLGPRKASSMLQGIQSHGGSLSNRTELVTEGITGRNIFINCASFLKIPYDKHTLNKEDTEMLDATRIHPEDYELARKMAGDALELDEEDLVDIENTGGVISHLINEGPEKLNDLILSGYAEELERKLNQKKYITLEMIKEELQNHYNEQRHEILKLTDMEIFTMLTGETNTSLHVGSVIPVNIKRIADRYISVKLSSGLNGNVKADRMSDKNNIPHPSTIFHFGQTVRAVVLSIDYKNFTCELSTREREVEEAVKNEARNRIQIDSRNWNHEAEDSDKQRIAIKRDKEQRSSRVIKHPLFRMFNSKQAEEFLAPLSRGDLVIRPSSRGFDHIAITWKVADQIFQHIDVLELEKPNEYSLGKFLQIGNKRYSDLDELIVLHIKSMARKVDEMTSNDKFRKGGKTEAEEYLRVYLLANPKRSAYTFCFDHKNPGYFYLCFQVNGASSVQYWHVKVIPNGYYLLKSEFPDVTSLCNGFKTIYQAKMAEQKSGFGGGHQQSHNQGQQPPYNNEGFNNNGFYGQQPPQGPQAHYQQPRYGNHDSSHGGNNGGYYNGGNGGHNNDGHRYR</sequence>
<dbReference type="InterPro" id="IPR012340">
    <property type="entry name" value="NA-bd_OB-fold"/>
</dbReference>
<feature type="region of interest" description="Disordered" evidence="13">
    <location>
        <begin position="1008"/>
        <end position="1084"/>
    </location>
</feature>
<evidence type="ECO:0000256" key="11">
    <source>
        <dbReference type="ARBA" id="ARBA00080336"/>
    </source>
</evidence>
<dbReference type="InterPro" id="IPR035018">
    <property type="entry name" value="Spt6_SH2_C"/>
</dbReference>
<proteinExistence type="inferred from homology"/>
<dbReference type="InterPro" id="IPR023323">
    <property type="entry name" value="Tex-like_dom_sf"/>
</dbReference>
<dbReference type="PANTHER" id="PTHR10145">
    <property type="entry name" value="TRANSCRIPTION ELONGATION FACTOR SPT6"/>
    <property type="match status" value="1"/>
</dbReference>
<dbReference type="SUPFAM" id="SSF55550">
    <property type="entry name" value="SH2 domain"/>
    <property type="match status" value="1"/>
</dbReference>
<dbReference type="InterPro" id="IPR028231">
    <property type="entry name" value="Spt6_YqgF"/>
</dbReference>
<dbReference type="GO" id="GO:0034728">
    <property type="term" value="P:nucleosome organization"/>
    <property type="evidence" value="ECO:0007669"/>
    <property type="project" value="TreeGrafter"/>
</dbReference>
<evidence type="ECO:0000313" key="15">
    <source>
        <dbReference type="EMBL" id="ODQ64228.1"/>
    </source>
</evidence>
<dbReference type="Gene3D" id="1.10.150.850">
    <property type="entry name" value="Spt6, helix-hairpin-helix domain"/>
    <property type="match status" value="1"/>
</dbReference>
<feature type="region of interest" description="Disordered" evidence="13">
    <location>
        <begin position="45"/>
        <end position="66"/>
    </location>
</feature>
<dbReference type="SUPFAM" id="SSF158832">
    <property type="entry name" value="Tex N-terminal region-like"/>
    <property type="match status" value="1"/>
</dbReference>
<dbReference type="GO" id="GO:0005721">
    <property type="term" value="C:pericentric heterochromatin"/>
    <property type="evidence" value="ECO:0007669"/>
    <property type="project" value="EnsemblFungi"/>
</dbReference>
<dbReference type="Gene3D" id="3.30.505.10">
    <property type="entry name" value="SH2 domain"/>
    <property type="match status" value="2"/>
</dbReference>
<evidence type="ECO:0000256" key="12">
    <source>
        <dbReference type="ARBA" id="ARBA00093389"/>
    </source>
</evidence>
<keyword evidence="8" id="KW-0539">Nucleus</keyword>
<dbReference type="GO" id="GO:0003676">
    <property type="term" value="F:nucleic acid binding"/>
    <property type="evidence" value="ECO:0007669"/>
    <property type="project" value="InterPro"/>
</dbReference>
<keyword evidence="16" id="KW-1185">Reference proteome</keyword>
<feature type="compositionally biased region" description="Gly residues" evidence="13">
    <location>
        <begin position="1063"/>
        <end position="1077"/>
    </location>
</feature>
<dbReference type="InterPro" id="IPR003029">
    <property type="entry name" value="S1_domain"/>
</dbReference>
<evidence type="ECO:0000256" key="1">
    <source>
        <dbReference type="ARBA" id="ARBA00004123"/>
    </source>
</evidence>
<dbReference type="Gene3D" id="1.10.10.2740">
    <property type="entry name" value="Spt6, Death-like domain"/>
    <property type="match status" value="1"/>
</dbReference>
<dbReference type="InterPro" id="IPR032706">
    <property type="entry name" value="Spt6_HHH"/>
</dbReference>
<dbReference type="FunFam" id="1.10.10.2740:FF:000002">
    <property type="entry name" value="Transcription elongation factor Spt6"/>
    <property type="match status" value="1"/>
</dbReference>
<dbReference type="SUPFAM" id="SSF53098">
    <property type="entry name" value="Ribonuclease H-like"/>
    <property type="match status" value="1"/>
</dbReference>
<dbReference type="FunFam" id="3.30.505.10:FF:000056">
    <property type="entry name" value="Transcription elongation factor Spt6"/>
    <property type="match status" value="1"/>
</dbReference>
<comment type="function">
    <text evidence="12">Histone H3-H4 chaperone that plays a role in maintenance of chromatin structure during RNA polymerase II transcription elongation thereby repressing transcription initiation from cryptic promoters. Mediates the reassembly of nucleosomes onto the promoters of at least a selected set of genes during repression; the nucleosome reassembly is essential for transcriptional repression. Essential for viability.</text>
</comment>
<evidence type="ECO:0000313" key="16">
    <source>
        <dbReference type="Proteomes" id="UP000095009"/>
    </source>
</evidence>
<dbReference type="InterPro" id="IPR036860">
    <property type="entry name" value="SH2_dom_sf"/>
</dbReference>
<dbReference type="CDD" id="cd02065">
    <property type="entry name" value="B12-binding_like"/>
    <property type="match status" value="1"/>
</dbReference>
<dbReference type="OrthoDB" id="995477at2759"/>
<dbReference type="Gene3D" id="1.10.3500.10">
    <property type="entry name" value="Tex N-terminal region-like"/>
    <property type="match status" value="1"/>
</dbReference>
<comment type="similarity">
    <text evidence="3">Belongs to the SPT6 family.</text>
</comment>
<evidence type="ECO:0000256" key="8">
    <source>
        <dbReference type="ARBA" id="ARBA00023242"/>
    </source>
</evidence>
<dbReference type="PANTHER" id="PTHR10145:SF6">
    <property type="entry name" value="TRANSCRIPTION ELONGATION FACTOR SPT6"/>
    <property type="match status" value="1"/>
</dbReference>
<organism evidence="15 16">
    <name type="scientific">Nadsonia fulvescens var. elongata DSM 6958</name>
    <dbReference type="NCBI Taxonomy" id="857566"/>
    <lineage>
        <taxon>Eukaryota</taxon>
        <taxon>Fungi</taxon>
        <taxon>Dikarya</taxon>
        <taxon>Ascomycota</taxon>
        <taxon>Saccharomycotina</taxon>
        <taxon>Dipodascomycetes</taxon>
        <taxon>Dipodascales</taxon>
        <taxon>Dipodascales incertae sedis</taxon>
        <taxon>Nadsonia</taxon>
    </lineage>
</organism>
<dbReference type="CDD" id="cd09928">
    <property type="entry name" value="SH2_Cterm_SPT6_like"/>
    <property type="match status" value="1"/>
</dbReference>
<dbReference type="InterPro" id="IPR049540">
    <property type="entry name" value="Spt6-like_S1"/>
</dbReference>
<dbReference type="GO" id="GO:0031491">
    <property type="term" value="F:nucleosome binding"/>
    <property type="evidence" value="ECO:0007669"/>
    <property type="project" value="TreeGrafter"/>
</dbReference>
<keyword evidence="7" id="KW-0804">Transcription</keyword>
<evidence type="ECO:0000259" key="14">
    <source>
        <dbReference type="PROSITE" id="PS50126"/>
    </source>
</evidence>
<dbReference type="Pfam" id="PF21710">
    <property type="entry name" value="Spt6_S1"/>
    <property type="match status" value="1"/>
</dbReference>
<feature type="domain" description="S1 motif" evidence="14">
    <location>
        <begin position="696"/>
        <end position="766"/>
    </location>
</feature>
<dbReference type="SUPFAM" id="SSF50249">
    <property type="entry name" value="Nucleic acid-binding proteins"/>
    <property type="match status" value="1"/>
</dbReference>
<dbReference type="Pfam" id="PF14633">
    <property type="entry name" value="SH2_2"/>
    <property type="match status" value="1"/>
</dbReference>
<dbReference type="GO" id="GO:0140673">
    <property type="term" value="P:transcription elongation-coupled chromatin remodeling"/>
    <property type="evidence" value="ECO:0007669"/>
    <property type="project" value="EnsemblFungi"/>
</dbReference>
<dbReference type="GO" id="GO:0008023">
    <property type="term" value="C:transcription elongation factor complex"/>
    <property type="evidence" value="ECO:0007669"/>
    <property type="project" value="TreeGrafter"/>
</dbReference>
<evidence type="ECO:0000256" key="13">
    <source>
        <dbReference type="SAM" id="MobiDB-lite"/>
    </source>
</evidence>
<dbReference type="Pfam" id="PF14635">
    <property type="entry name" value="HHH_7"/>
    <property type="match status" value="1"/>
</dbReference>
<evidence type="ECO:0000256" key="2">
    <source>
        <dbReference type="ARBA" id="ARBA00004286"/>
    </source>
</evidence>
<dbReference type="SUPFAM" id="SSF47781">
    <property type="entry name" value="RuvA domain 2-like"/>
    <property type="match status" value="2"/>
</dbReference>
<keyword evidence="5" id="KW-0158">Chromosome</keyword>
<dbReference type="Gene3D" id="3.30.420.140">
    <property type="entry name" value="YqgF/RNase H-like domain"/>
    <property type="match status" value="1"/>
</dbReference>
<dbReference type="GO" id="GO:0042393">
    <property type="term" value="F:histone binding"/>
    <property type="evidence" value="ECO:0007669"/>
    <property type="project" value="TreeGrafter"/>
</dbReference>
<dbReference type="FunFam" id="1.10.150.850:FF:000001">
    <property type="entry name" value="Transcription elongation factor spt6"/>
    <property type="match status" value="1"/>
</dbReference>
<dbReference type="PROSITE" id="PS50126">
    <property type="entry name" value="S1"/>
    <property type="match status" value="1"/>
</dbReference>
<evidence type="ECO:0000256" key="5">
    <source>
        <dbReference type="ARBA" id="ARBA00022454"/>
    </source>
</evidence>
<reference evidence="15 16" key="1">
    <citation type="journal article" date="2016" name="Proc. Natl. Acad. Sci. U.S.A.">
        <title>Comparative genomics of biotechnologically important yeasts.</title>
        <authorList>
            <person name="Riley R."/>
            <person name="Haridas S."/>
            <person name="Wolfe K.H."/>
            <person name="Lopes M.R."/>
            <person name="Hittinger C.T."/>
            <person name="Goeker M."/>
            <person name="Salamov A.A."/>
            <person name="Wisecaver J.H."/>
            <person name="Long T.M."/>
            <person name="Calvey C.H."/>
            <person name="Aerts A.L."/>
            <person name="Barry K.W."/>
            <person name="Choi C."/>
            <person name="Clum A."/>
            <person name="Coughlan A.Y."/>
            <person name="Deshpande S."/>
            <person name="Douglass A.P."/>
            <person name="Hanson S.J."/>
            <person name="Klenk H.-P."/>
            <person name="LaButti K.M."/>
            <person name="Lapidus A."/>
            <person name="Lindquist E.A."/>
            <person name="Lipzen A.M."/>
            <person name="Meier-Kolthoff J.P."/>
            <person name="Ohm R.A."/>
            <person name="Otillar R.P."/>
            <person name="Pangilinan J.L."/>
            <person name="Peng Y."/>
            <person name="Rokas A."/>
            <person name="Rosa C.A."/>
            <person name="Scheuner C."/>
            <person name="Sibirny A.A."/>
            <person name="Slot J.C."/>
            <person name="Stielow J.B."/>
            <person name="Sun H."/>
            <person name="Kurtzman C.P."/>
            <person name="Blackwell M."/>
            <person name="Grigoriev I.V."/>
            <person name="Jeffries T.W."/>
        </authorList>
    </citation>
    <scope>NUCLEOTIDE SEQUENCE [LARGE SCALE GENOMIC DNA]</scope>
    <source>
        <strain evidence="15 16">DSM 6958</strain>
    </source>
</reference>
<dbReference type="Gene3D" id="1.10.10.650">
    <property type="entry name" value="RuvA domain 2-like"/>
    <property type="match status" value="1"/>
</dbReference>
<dbReference type="AlphaFoldDB" id="A0A1E3PFS8"/>
<dbReference type="Pfam" id="PF22706">
    <property type="entry name" value="Tex_central_region"/>
    <property type="match status" value="1"/>
</dbReference>
<dbReference type="STRING" id="857566.A0A1E3PFS8"/>
<evidence type="ECO:0000256" key="3">
    <source>
        <dbReference type="ARBA" id="ARBA00009253"/>
    </source>
</evidence>
<dbReference type="Pfam" id="PF14639">
    <property type="entry name" value="YqgF"/>
    <property type="match status" value="1"/>
</dbReference>
<comment type="subcellular location">
    <subcellularLocation>
        <location evidence="2">Chromosome</location>
    </subcellularLocation>
    <subcellularLocation>
        <location evidence="1">Nucleus</location>
    </subcellularLocation>
</comment>
<dbReference type="InterPro" id="IPR023319">
    <property type="entry name" value="Tex-like_HTH_dom_sf"/>
</dbReference>
<dbReference type="Pfam" id="PF17674">
    <property type="entry name" value="HHH_9"/>
    <property type="match status" value="1"/>
</dbReference>
<dbReference type="InterPro" id="IPR035420">
    <property type="entry name" value="Spt6_SH2"/>
</dbReference>
<dbReference type="InterPro" id="IPR035019">
    <property type="entry name" value="Spt6_SH2_N"/>
</dbReference>
<dbReference type="InterPro" id="IPR012337">
    <property type="entry name" value="RNaseH-like_sf"/>
</dbReference>
<dbReference type="CDD" id="cd09918">
    <property type="entry name" value="SH2_Nterm_SPT6_like"/>
    <property type="match status" value="1"/>
</dbReference>
<evidence type="ECO:0000256" key="7">
    <source>
        <dbReference type="ARBA" id="ARBA00023163"/>
    </source>
</evidence>
<evidence type="ECO:0000256" key="4">
    <source>
        <dbReference type="ARBA" id="ARBA00020248"/>
    </source>
</evidence>
<feature type="region of interest" description="Disordered" evidence="13">
    <location>
        <begin position="790"/>
        <end position="809"/>
    </location>
</feature>
<dbReference type="EMBL" id="KV454412">
    <property type="protein sequence ID" value="ODQ64228.1"/>
    <property type="molecule type" value="Genomic_DNA"/>
</dbReference>
<dbReference type="Gene3D" id="2.40.50.140">
    <property type="entry name" value="Nucleic acid-binding proteins"/>
    <property type="match status" value="1"/>
</dbReference>
<dbReference type="InterPro" id="IPR055179">
    <property type="entry name" value="Tex-like_central_region"/>
</dbReference>
<feature type="compositionally biased region" description="Low complexity" evidence="13">
    <location>
        <begin position="1015"/>
        <end position="1052"/>
    </location>
</feature>
<evidence type="ECO:0000256" key="9">
    <source>
        <dbReference type="ARBA" id="ARBA00029871"/>
    </source>
</evidence>
<dbReference type="Proteomes" id="UP000095009">
    <property type="component" value="Unassembled WGS sequence"/>
</dbReference>
<evidence type="ECO:0000256" key="6">
    <source>
        <dbReference type="ARBA" id="ARBA00022999"/>
    </source>
</evidence>
<keyword evidence="6" id="KW-0727">SH2 domain</keyword>
<dbReference type="SMART" id="SM00316">
    <property type="entry name" value="S1"/>
    <property type="match status" value="1"/>
</dbReference>
<dbReference type="InterPro" id="IPR010994">
    <property type="entry name" value="RuvA_2-like"/>
</dbReference>
<gene>
    <name evidence="15" type="ORF">NADFUDRAFT_83784</name>
</gene>
<accession>A0A1E3PFS8</accession>
<protein>
    <recommendedName>
        <fullName evidence="4">Transcription elongation factor SPT6</fullName>
    </recommendedName>
    <alternativeName>
        <fullName evidence="9 11">Chromatin Elongation factor SPT6</fullName>
    </alternativeName>
    <alternativeName>
        <fullName evidence="10">Transcription elongation factor spt6</fullName>
    </alternativeName>
</protein>
<evidence type="ECO:0000256" key="10">
    <source>
        <dbReference type="ARBA" id="ARBA00070625"/>
    </source>
</evidence>
<dbReference type="InterPro" id="IPR017072">
    <property type="entry name" value="TF_Spt6"/>
</dbReference>
<name>A0A1E3PFS8_9ASCO</name>